<dbReference type="InterPro" id="IPR002659">
    <property type="entry name" value="Glyco_trans_31"/>
</dbReference>
<evidence type="ECO:0000256" key="6">
    <source>
        <dbReference type="ARBA" id="ARBA00022968"/>
    </source>
</evidence>
<evidence type="ECO:0000256" key="10">
    <source>
        <dbReference type="ARBA" id="ARBA00023180"/>
    </source>
</evidence>
<dbReference type="OrthoDB" id="2139606at2759"/>
<name>A0A210R0B5_MIZYE</name>
<keyword evidence="7 11" id="KW-1133">Transmembrane helix</keyword>
<keyword evidence="6 11" id="KW-0735">Signal-anchor</keyword>
<keyword evidence="9 11" id="KW-0472">Membrane</keyword>
<gene>
    <name evidence="12" type="ORF">KP79_PYT24685</name>
</gene>
<dbReference type="InterPro" id="IPR029044">
    <property type="entry name" value="Nucleotide-diphossugar_trans"/>
</dbReference>
<evidence type="ECO:0000256" key="2">
    <source>
        <dbReference type="ARBA" id="ARBA00008661"/>
    </source>
</evidence>
<reference evidence="12 13" key="1">
    <citation type="journal article" date="2017" name="Nat. Ecol. Evol.">
        <title>Scallop genome provides insights into evolution of bilaterian karyotype and development.</title>
        <authorList>
            <person name="Wang S."/>
            <person name="Zhang J."/>
            <person name="Jiao W."/>
            <person name="Li J."/>
            <person name="Xun X."/>
            <person name="Sun Y."/>
            <person name="Guo X."/>
            <person name="Huan P."/>
            <person name="Dong B."/>
            <person name="Zhang L."/>
            <person name="Hu X."/>
            <person name="Sun X."/>
            <person name="Wang J."/>
            <person name="Zhao C."/>
            <person name="Wang Y."/>
            <person name="Wang D."/>
            <person name="Huang X."/>
            <person name="Wang R."/>
            <person name="Lv J."/>
            <person name="Li Y."/>
            <person name="Zhang Z."/>
            <person name="Liu B."/>
            <person name="Lu W."/>
            <person name="Hui Y."/>
            <person name="Liang J."/>
            <person name="Zhou Z."/>
            <person name="Hou R."/>
            <person name="Li X."/>
            <person name="Liu Y."/>
            <person name="Li H."/>
            <person name="Ning X."/>
            <person name="Lin Y."/>
            <person name="Zhao L."/>
            <person name="Xing Q."/>
            <person name="Dou J."/>
            <person name="Li Y."/>
            <person name="Mao J."/>
            <person name="Guo H."/>
            <person name="Dou H."/>
            <person name="Li T."/>
            <person name="Mu C."/>
            <person name="Jiang W."/>
            <person name="Fu Q."/>
            <person name="Fu X."/>
            <person name="Miao Y."/>
            <person name="Liu J."/>
            <person name="Yu Q."/>
            <person name="Li R."/>
            <person name="Liao H."/>
            <person name="Li X."/>
            <person name="Kong Y."/>
            <person name="Jiang Z."/>
            <person name="Chourrout D."/>
            <person name="Li R."/>
            <person name="Bao Z."/>
        </authorList>
    </citation>
    <scope>NUCLEOTIDE SEQUENCE [LARGE SCALE GENOMIC DNA]</scope>
    <source>
        <strain evidence="12 13">PY_sf001</strain>
    </source>
</reference>
<dbReference type="Proteomes" id="UP000242188">
    <property type="component" value="Unassembled WGS sequence"/>
</dbReference>
<accession>A0A210R0B5</accession>
<dbReference type="GO" id="GO:0006493">
    <property type="term" value="P:protein O-linked glycosylation"/>
    <property type="evidence" value="ECO:0007669"/>
    <property type="project" value="TreeGrafter"/>
</dbReference>
<keyword evidence="3 11" id="KW-0328">Glycosyltransferase</keyword>
<dbReference type="AlphaFoldDB" id="A0A210R0B5"/>
<keyword evidence="10" id="KW-0325">Glycoprotein</keyword>
<dbReference type="SUPFAM" id="SSF53448">
    <property type="entry name" value="Nucleotide-diphospho-sugar transferases"/>
    <property type="match status" value="1"/>
</dbReference>
<protein>
    <recommendedName>
        <fullName evidence="11">Hexosyltransferase</fullName>
        <ecNumber evidence="11">2.4.1.-</ecNumber>
    </recommendedName>
</protein>
<feature type="transmembrane region" description="Helical" evidence="11">
    <location>
        <begin position="44"/>
        <end position="63"/>
    </location>
</feature>
<dbReference type="Pfam" id="PF01762">
    <property type="entry name" value="Galactosyl_T"/>
    <property type="match status" value="1"/>
</dbReference>
<evidence type="ECO:0000313" key="12">
    <source>
        <dbReference type="EMBL" id="OWF54463.1"/>
    </source>
</evidence>
<evidence type="ECO:0000256" key="4">
    <source>
        <dbReference type="ARBA" id="ARBA00022679"/>
    </source>
</evidence>
<dbReference type="GO" id="GO:0016758">
    <property type="term" value="F:hexosyltransferase activity"/>
    <property type="evidence" value="ECO:0007669"/>
    <property type="project" value="InterPro"/>
</dbReference>
<dbReference type="PANTHER" id="PTHR11214">
    <property type="entry name" value="BETA-1,3-N-ACETYLGLUCOSAMINYLTRANSFERASE"/>
    <property type="match status" value="1"/>
</dbReference>
<dbReference type="EC" id="2.4.1.-" evidence="11"/>
<dbReference type="GO" id="GO:0000139">
    <property type="term" value="C:Golgi membrane"/>
    <property type="evidence" value="ECO:0007669"/>
    <property type="project" value="UniProtKB-SubCell"/>
</dbReference>
<evidence type="ECO:0000256" key="3">
    <source>
        <dbReference type="ARBA" id="ARBA00022676"/>
    </source>
</evidence>
<dbReference type="GO" id="GO:0008194">
    <property type="term" value="F:UDP-glycosyltransferase activity"/>
    <property type="evidence" value="ECO:0007669"/>
    <property type="project" value="TreeGrafter"/>
</dbReference>
<keyword evidence="8 11" id="KW-0333">Golgi apparatus</keyword>
<evidence type="ECO:0000256" key="9">
    <source>
        <dbReference type="ARBA" id="ARBA00023136"/>
    </source>
</evidence>
<dbReference type="PANTHER" id="PTHR11214:SF349">
    <property type="entry name" value="BETA-1,3-GALACTOSYLTRANSFERASE BRN"/>
    <property type="match status" value="1"/>
</dbReference>
<dbReference type="FunFam" id="3.90.550.50:FF:000001">
    <property type="entry name" value="Hexosyltransferase"/>
    <property type="match status" value="1"/>
</dbReference>
<keyword evidence="5 11" id="KW-0812">Transmembrane</keyword>
<evidence type="ECO:0000256" key="11">
    <source>
        <dbReference type="RuleBase" id="RU363063"/>
    </source>
</evidence>
<evidence type="ECO:0000313" key="13">
    <source>
        <dbReference type="Proteomes" id="UP000242188"/>
    </source>
</evidence>
<evidence type="ECO:0000256" key="8">
    <source>
        <dbReference type="ARBA" id="ARBA00023034"/>
    </source>
</evidence>
<proteinExistence type="inferred from homology"/>
<dbReference type="Gene3D" id="3.90.550.50">
    <property type="match status" value="1"/>
</dbReference>
<keyword evidence="4 12" id="KW-0808">Transferase</keyword>
<sequence length="379" mass="44370">MRRSFLKKNLLFWGQGRGIRRKNSNRNPVYFEIRMNAIRKRQRLSVLIVLVCCLILINIVFLYKDNNVIPYSEFTYPVKMNFSENYKVFKTEGRQPAFNIINPHPFKYIHLRKKCKFKENGTPSLLILVKSTVNNFHLRDAARTTWGNSTGENIEIAFLLAHREAEQPEVDKEAALYGDIVQESFLDSYMNNTYKTIMGFNWAVQFCGQASHIVFVDDDHYLNIQNLLTFIETLNALNKGDLMIGNLLKHSIPYRSRFSRWSVSLQQYPFDRYPPYLAGAVYLVSRDTANKMVFAFPYVKYLGIDDAYLGIVARKVGIELQHEETFIIPPFLLYTDPSQVVYGEFKDVTDFEIVNRVLHRFAEVKMCIFTWKCQFSFLL</sequence>
<comment type="subcellular location">
    <subcellularLocation>
        <location evidence="1 11">Golgi apparatus membrane</location>
        <topology evidence="1 11">Single-pass type II membrane protein</topology>
    </subcellularLocation>
</comment>
<evidence type="ECO:0000256" key="7">
    <source>
        <dbReference type="ARBA" id="ARBA00022989"/>
    </source>
</evidence>
<dbReference type="EMBL" id="NEDP02001037">
    <property type="protein sequence ID" value="OWF54463.1"/>
    <property type="molecule type" value="Genomic_DNA"/>
</dbReference>
<keyword evidence="13" id="KW-1185">Reference proteome</keyword>
<evidence type="ECO:0000256" key="1">
    <source>
        <dbReference type="ARBA" id="ARBA00004323"/>
    </source>
</evidence>
<organism evidence="12 13">
    <name type="scientific">Mizuhopecten yessoensis</name>
    <name type="common">Japanese scallop</name>
    <name type="synonym">Patinopecten yessoensis</name>
    <dbReference type="NCBI Taxonomy" id="6573"/>
    <lineage>
        <taxon>Eukaryota</taxon>
        <taxon>Metazoa</taxon>
        <taxon>Spiralia</taxon>
        <taxon>Lophotrochozoa</taxon>
        <taxon>Mollusca</taxon>
        <taxon>Bivalvia</taxon>
        <taxon>Autobranchia</taxon>
        <taxon>Pteriomorphia</taxon>
        <taxon>Pectinida</taxon>
        <taxon>Pectinoidea</taxon>
        <taxon>Pectinidae</taxon>
        <taxon>Mizuhopecten</taxon>
    </lineage>
</organism>
<evidence type="ECO:0000256" key="5">
    <source>
        <dbReference type="ARBA" id="ARBA00022692"/>
    </source>
</evidence>
<comment type="caution">
    <text evidence="12">The sequence shown here is derived from an EMBL/GenBank/DDBJ whole genome shotgun (WGS) entry which is preliminary data.</text>
</comment>
<comment type="similarity">
    <text evidence="2 11">Belongs to the glycosyltransferase 31 family.</text>
</comment>